<gene>
    <name evidence="2" type="ORF">SD71_04700</name>
</gene>
<evidence type="ECO:0008006" key="4">
    <source>
        <dbReference type="Google" id="ProtNLM"/>
    </source>
</evidence>
<protein>
    <recommendedName>
        <fullName evidence="4">YqzE family protein</fullName>
    </recommendedName>
</protein>
<evidence type="ECO:0000313" key="2">
    <source>
        <dbReference type="EMBL" id="KIL36993.1"/>
    </source>
</evidence>
<dbReference type="EMBL" id="JXAL01000003">
    <property type="protein sequence ID" value="KIL36993.1"/>
    <property type="molecule type" value="Genomic_DNA"/>
</dbReference>
<dbReference type="Proteomes" id="UP000054526">
    <property type="component" value="Unassembled WGS sequence"/>
</dbReference>
<comment type="caution">
    <text evidence="2">The sequence shown here is derived from an EMBL/GenBank/DDBJ whole genome shotgun (WGS) entry which is preliminary data.</text>
</comment>
<sequence length="78" mass="9511">MSDKSDYLKYMTESVVRYLDKSPETIQSRQDKKRRREPWMTRWFGVLPMGLMMWWGGKEKRKKKAQDDLGQMNSTNYR</sequence>
<keyword evidence="1" id="KW-0812">Transmembrane</keyword>
<dbReference type="InterPro" id="IPR025622">
    <property type="entry name" value="YqzE"/>
</dbReference>
<dbReference type="RefSeq" id="WP_041060294.1">
    <property type="nucleotide sequence ID" value="NZ_JXAL01000003.1"/>
</dbReference>
<organism evidence="2 3">
    <name type="scientific">Cohnella kolymensis</name>
    <dbReference type="NCBI Taxonomy" id="1590652"/>
    <lineage>
        <taxon>Bacteria</taxon>
        <taxon>Bacillati</taxon>
        <taxon>Bacillota</taxon>
        <taxon>Bacilli</taxon>
        <taxon>Bacillales</taxon>
        <taxon>Paenibacillaceae</taxon>
        <taxon>Cohnella</taxon>
    </lineage>
</organism>
<reference evidence="2 3" key="1">
    <citation type="submission" date="2014-12" db="EMBL/GenBank/DDBJ databases">
        <title>Draft genome sequence of Cohnella kolymensis strain B-2846.</title>
        <authorList>
            <person name="Karlyshev A.V."/>
            <person name="Kudryashova E.B."/>
        </authorList>
    </citation>
    <scope>NUCLEOTIDE SEQUENCE [LARGE SCALE GENOMIC DNA]</scope>
    <source>
        <strain evidence="2 3">VKM B-2846</strain>
    </source>
</reference>
<dbReference type="Pfam" id="PF14038">
    <property type="entry name" value="YqzE"/>
    <property type="match status" value="1"/>
</dbReference>
<keyword evidence="1" id="KW-1133">Transmembrane helix</keyword>
<proteinExistence type="predicted"/>
<name>A0ABR5A8I9_9BACL</name>
<accession>A0ABR5A8I9</accession>
<feature type="transmembrane region" description="Helical" evidence="1">
    <location>
        <begin position="39"/>
        <end position="57"/>
    </location>
</feature>
<keyword evidence="3" id="KW-1185">Reference proteome</keyword>
<keyword evidence="1" id="KW-0472">Membrane</keyword>
<evidence type="ECO:0000313" key="3">
    <source>
        <dbReference type="Proteomes" id="UP000054526"/>
    </source>
</evidence>
<evidence type="ECO:0000256" key="1">
    <source>
        <dbReference type="SAM" id="Phobius"/>
    </source>
</evidence>